<evidence type="ECO:0000313" key="2">
    <source>
        <dbReference type="EMBL" id="AYV75360.1"/>
    </source>
</evidence>
<organism evidence="2">
    <name type="scientific">Terrestrivirus sp</name>
    <dbReference type="NCBI Taxonomy" id="2487775"/>
    <lineage>
        <taxon>Viruses</taxon>
        <taxon>Varidnaviria</taxon>
        <taxon>Bamfordvirae</taxon>
        <taxon>Nucleocytoviricota</taxon>
        <taxon>Megaviricetes</taxon>
        <taxon>Imitervirales</taxon>
        <taxon>Mimiviridae</taxon>
        <taxon>Klosneuvirinae</taxon>
    </lineage>
</organism>
<keyword evidence="1" id="KW-0812">Transmembrane</keyword>
<keyword evidence="1" id="KW-1133">Transmembrane helix</keyword>
<gene>
    <name evidence="2" type="ORF">Terrestrivirus1_234</name>
</gene>
<proteinExistence type="predicted"/>
<keyword evidence="1" id="KW-0472">Membrane</keyword>
<accession>A0A3G4ZKK6</accession>
<feature type="transmembrane region" description="Helical" evidence="1">
    <location>
        <begin position="6"/>
        <end position="23"/>
    </location>
</feature>
<reference evidence="2" key="1">
    <citation type="submission" date="2018-10" db="EMBL/GenBank/DDBJ databases">
        <title>Hidden diversity of soil giant viruses.</title>
        <authorList>
            <person name="Schulz F."/>
            <person name="Alteio L."/>
            <person name="Goudeau D."/>
            <person name="Ryan E.M."/>
            <person name="Malmstrom R.R."/>
            <person name="Blanchard J."/>
            <person name="Woyke T."/>
        </authorList>
    </citation>
    <scope>NUCLEOTIDE SEQUENCE</scope>
    <source>
        <strain evidence="2">TEV1</strain>
    </source>
</reference>
<protein>
    <submittedName>
        <fullName evidence="2">Uncharacterized protein</fullName>
    </submittedName>
</protein>
<name>A0A3G4ZKK6_9VIRU</name>
<evidence type="ECO:0000256" key="1">
    <source>
        <dbReference type="SAM" id="Phobius"/>
    </source>
</evidence>
<sequence>MKPIIYIYNQFFVIIILYLLLFMEIDDPFHIEENIVRVLSRNKNADFIGSGLQIKNDDSCDVIMTKTLVFPKDIRCDKIGSGLSPLLAVPFSLPQNCGIEGIPRDAINTDPVIPNDKFFLSGYFDAYNNNIERLEVIVCDPCQIKIISGKGTYHGGIIWSNHGIVGCVYGRSTTHKDVLFYSPSKQILEALP</sequence>
<dbReference type="EMBL" id="MK071979">
    <property type="protein sequence ID" value="AYV75360.1"/>
    <property type="molecule type" value="Genomic_DNA"/>
</dbReference>